<evidence type="ECO:0000256" key="2">
    <source>
        <dbReference type="ARBA" id="ARBA00022723"/>
    </source>
</evidence>
<name>N6UKF3_DENPD</name>
<dbReference type="AlphaFoldDB" id="N6UKF3"/>
<feature type="compositionally biased region" description="Basic and acidic residues" evidence="11">
    <location>
        <begin position="224"/>
        <end position="247"/>
    </location>
</feature>
<evidence type="ECO:0000256" key="7">
    <source>
        <dbReference type="ARBA" id="ARBA00023125"/>
    </source>
</evidence>
<evidence type="ECO:0000256" key="9">
    <source>
        <dbReference type="ARBA" id="ARBA00023242"/>
    </source>
</evidence>
<evidence type="ECO:0000256" key="10">
    <source>
        <dbReference type="ARBA" id="ARBA00038409"/>
    </source>
</evidence>
<proteinExistence type="inferred from homology"/>
<comment type="subcellular location">
    <subcellularLocation>
        <location evidence="1">Nucleus</location>
    </subcellularLocation>
</comment>
<dbReference type="SMART" id="SM00355">
    <property type="entry name" value="ZnF_C2H2"/>
    <property type="match status" value="3"/>
</dbReference>
<dbReference type="InterPro" id="IPR036236">
    <property type="entry name" value="Znf_C2H2_sf"/>
</dbReference>
<evidence type="ECO:0000256" key="11">
    <source>
        <dbReference type="SAM" id="MobiDB-lite"/>
    </source>
</evidence>
<feature type="compositionally biased region" description="Low complexity" evidence="11">
    <location>
        <begin position="1"/>
        <end position="19"/>
    </location>
</feature>
<keyword evidence="8" id="KW-0804">Transcription</keyword>
<evidence type="ECO:0000256" key="4">
    <source>
        <dbReference type="ARBA" id="ARBA00022771"/>
    </source>
</evidence>
<dbReference type="EMBL" id="KB740735">
    <property type="protein sequence ID" value="ENN79157.1"/>
    <property type="molecule type" value="Genomic_DNA"/>
</dbReference>
<dbReference type="HOGENOM" id="CLU_853277_0_0_1"/>
<dbReference type="SUPFAM" id="SSF57667">
    <property type="entry name" value="beta-beta-alpha zinc fingers"/>
    <property type="match status" value="2"/>
</dbReference>
<dbReference type="PANTHER" id="PTHR23235:SF165">
    <property type="entry name" value="TRANSCRIPTION FACTOR BTD"/>
    <property type="match status" value="1"/>
</dbReference>
<feature type="region of interest" description="Disordered" evidence="11">
    <location>
        <begin position="1"/>
        <end position="23"/>
    </location>
</feature>
<dbReference type="GO" id="GO:0000981">
    <property type="term" value="F:DNA-binding transcription factor activity, RNA polymerase II-specific"/>
    <property type="evidence" value="ECO:0007669"/>
    <property type="project" value="TreeGrafter"/>
</dbReference>
<protein>
    <submittedName>
        <fullName evidence="12">Uncharacterized protein</fullName>
    </submittedName>
</protein>
<evidence type="ECO:0000256" key="8">
    <source>
        <dbReference type="ARBA" id="ARBA00023163"/>
    </source>
</evidence>
<dbReference type="InterPro" id="IPR013087">
    <property type="entry name" value="Znf_C2H2_type"/>
</dbReference>
<feature type="region of interest" description="Disordered" evidence="11">
    <location>
        <begin position="211"/>
        <end position="259"/>
    </location>
</feature>
<dbReference type="GO" id="GO:0008270">
    <property type="term" value="F:zinc ion binding"/>
    <property type="evidence" value="ECO:0007669"/>
    <property type="project" value="UniProtKB-KW"/>
</dbReference>
<keyword evidence="7" id="KW-0238">DNA-binding</keyword>
<keyword evidence="6" id="KW-0805">Transcription regulation</keyword>
<keyword evidence="9" id="KW-0539">Nucleus</keyword>
<dbReference type="PROSITE" id="PS50157">
    <property type="entry name" value="ZINC_FINGER_C2H2_2"/>
    <property type="match status" value="3"/>
</dbReference>
<keyword evidence="3" id="KW-0677">Repeat</keyword>
<evidence type="ECO:0000313" key="12">
    <source>
        <dbReference type="EMBL" id="ENN79157.1"/>
    </source>
</evidence>
<dbReference type="FunFam" id="3.30.160.60:FF:000624">
    <property type="entry name" value="zinc finger protein 697"/>
    <property type="match status" value="1"/>
</dbReference>
<comment type="similarity">
    <text evidence="10">Belongs to the Sp1 C2H2-type zinc-finger protein family.</text>
</comment>
<dbReference type="OrthoDB" id="6365676at2759"/>
<keyword evidence="2" id="KW-0479">Metal-binding</keyword>
<dbReference type="GO" id="GO:0000978">
    <property type="term" value="F:RNA polymerase II cis-regulatory region sequence-specific DNA binding"/>
    <property type="evidence" value="ECO:0007669"/>
    <property type="project" value="TreeGrafter"/>
</dbReference>
<organism evidence="12">
    <name type="scientific">Dendroctonus ponderosae</name>
    <name type="common">Mountain pine beetle</name>
    <dbReference type="NCBI Taxonomy" id="77166"/>
    <lineage>
        <taxon>Eukaryota</taxon>
        <taxon>Metazoa</taxon>
        <taxon>Ecdysozoa</taxon>
        <taxon>Arthropoda</taxon>
        <taxon>Hexapoda</taxon>
        <taxon>Insecta</taxon>
        <taxon>Pterygota</taxon>
        <taxon>Neoptera</taxon>
        <taxon>Endopterygota</taxon>
        <taxon>Coleoptera</taxon>
        <taxon>Polyphaga</taxon>
        <taxon>Cucujiformia</taxon>
        <taxon>Curculionidae</taxon>
        <taxon>Scolytinae</taxon>
        <taxon>Dendroctonus</taxon>
    </lineage>
</organism>
<feature type="compositionally biased region" description="Basic residues" evidence="11">
    <location>
        <begin position="214"/>
        <end position="223"/>
    </location>
</feature>
<sequence length="326" mass="37170">MYSGSYTQLSPTSTTSSSSDNYATQVPLETLRSPLDYSPHYQNPYPPRYSNCFYTHSPPSADIATSGYQPHQNQIYSPWGQPSYMNPFGTSPNIINRPTIGVNFPSYTGKARRCIKCQCPNCIDEENGIKKPSSKKVHICHYAGCDKVYGKTSHLQAHLRWHSGERPYACHWMFCGKRFTRSDELQRHMRTHTGEKRFSCTVCSKRFMRSDHLAKHKKTHKNPKKSEEPAKEPKEKPATVKPPDSRLAENVPTTQTTPANVPAQVTHVADNFNHTSNMFPSNYPSVRFHQNLPSTYNMVPHGSNLSDYSPQLYSAHNQYFSDYAYM</sequence>
<dbReference type="Gene3D" id="3.30.160.60">
    <property type="entry name" value="Classic Zinc Finger"/>
    <property type="match status" value="3"/>
</dbReference>
<feature type="non-terminal residue" evidence="12">
    <location>
        <position position="1"/>
    </location>
</feature>
<evidence type="ECO:0000256" key="1">
    <source>
        <dbReference type="ARBA" id="ARBA00004123"/>
    </source>
</evidence>
<dbReference type="OMA" id="LRIMNPP"/>
<reference evidence="12" key="1">
    <citation type="journal article" date="2013" name="Genome Biol.">
        <title>Draft genome of the mountain pine beetle, Dendroctonus ponderosae Hopkins, a major forest pest.</title>
        <authorList>
            <person name="Keeling C.I."/>
            <person name="Yuen M.M."/>
            <person name="Liao N.Y."/>
            <person name="Docking T.R."/>
            <person name="Chan S.K."/>
            <person name="Taylor G.A."/>
            <person name="Palmquist D.L."/>
            <person name="Jackman S.D."/>
            <person name="Nguyen A."/>
            <person name="Li M."/>
            <person name="Henderson H."/>
            <person name="Janes J.K."/>
            <person name="Zhao Y."/>
            <person name="Pandoh P."/>
            <person name="Moore R."/>
            <person name="Sperling F.A."/>
            <person name="Huber D.P."/>
            <person name="Birol I."/>
            <person name="Jones S.J."/>
            <person name="Bohlmann J."/>
        </authorList>
    </citation>
    <scope>NUCLEOTIDE SEQUENCE</scope>
</reference>
<evidence type="ECO:0000256" key="6">
    <source>
        <dbReference type="ARBA" id="ARBA00023015"/>
    </source>
</evidence>
<evidence type="ECO:0000256" key="5">
    <source>
        <dbReference type="ARBA" id="ARBA00022833"/>
    </source>
</evidence>
<dbReference type="PANTHER" id="PTHR23235">
    <property type="entry name" value="KRUEPPEL-LIKE TRANSCRIPTION FACTOR"/>
    <property type="match status" value="1"/>
</dbReference>
<keyword evidence="5" id="KW-0862">Zinc</keyword>
<dbReference type="Pfam" id="PF00096">
    <property type="entry name" value="zf-C2H2"/>
    <property type="match status" value="3"/>
</dbReference>
<gene>
    <name evidence="12" type="ORF">YQE_04343</name>
</gene>
<dbReference type="PROSITE" id="PS00028">
    <property type="entry name" value="ZINC_FINGER_C2H2_1"/>
    <property type="match status" value="3"/>
</dbReference>
<accession>N6UKF3</accession>
<dbReference type="FunFam" id="3.30.160.60:FF:000014">
    <property type="entry name" value="Transcription factor Sp3"/>
    <property type="match status" value="1"/>
</dbReference>
<evidence type="ECO:0000256" key="3">
    <source>
        <dbReference type="ARBA" id="ARBA00022737"/>
    </source>
</evidence>
<keyword evidence="4" id="KW-0863">Zinc-finger</keyword>
<dbReference type="GO" id="GO:0005634">
    <property type="term" value="C:nucleus"/>
    <property type="evidence" value="ECO:0007669"/>
    <property type="project" value="UniProtKB-SubCell"/>
</dbReference>